<proteinExistence type="predicted"/>
<protein>
    <submittedName>
        <fullName evidence="2">Uncharacterized protein</fullName>
    </submittedName>
</protein>
<accession>A0AAE1SBW3</accession>
<evidence type="ECO:0000313" key="2">
    <source>
        <dbReference type="EMBL" id="KAK4367873.1"/>
    </source>
</evidence>
<gene>
    <name evidence="2" type="ORF">RND71_011665</name>
</gene>
<dbReference type="Proteomes" id="UP001291623">
    <property type="component" value="Unassembled WGS sequence"/>
</dbReference>
<evidence type="ECO:0000256" key="1">
    <source>
        <dbReference type="SAM" id="MobiDB-lite"/>
    </source>
</evidence>
<dbReference type="AlphaFoldDB" id="A0AAE1SBW3"/>
<dbReference type="EMBL" id="JAVYJV010000006">
    <property type="protein sequence ID" value="KAK4367873.1"/>
    <property type="molecule type" value="Genomic_DNA"/>
</dbReference>
<reference evidence="2" key="1">
    <citation type="submission" date="2023-12" db="EMBL/GenBank/DDBJ databases">
        <title>Genome assembly of Anisodus tanguticus.</title>
        <authorList>
            <person name="Wang Y.-J."/>
        </authorList>
    </citation>
    <scope>NUCLEOTIDE SEQUENCE</scope>
    <source>
        <strain evidence="2">KB-2021</strain>
        <tissue evidence="2">Leaf</tissue>
    </source>
</reference>
<name>A0AAE1SBW3_9SOLA</name>
<evidence type="ECO:0000313" key="3">
    <source>
        <dbReference type="Proteomes" id="UP001291623"/>
    </source>
</evidence>
<feature type="compositionally biased region" description="Polar residues" evidence="1">
    <location>
        <begin position="1"/>
        <end position="10"/>
    </location>
</feature>
<comment type="caution">
    <text evidence="2">The sequence shown here is derived from an EMBL/GenBank/DDBJ whole genome shotgun (WGS) entry which is preliminary data.</text>
</comment>
<keyword evidence="3" id="KW-1185">Reference proteome</keyword>
<feature type="region of interest" description="Disordered" evidence="1">
    <location>
        <begin position="1"/>
        <end position="27"/>
    </location>
</feature>
<sequence length="82" mass="8980">MQNNRTSNRNAPKLGNNGVAQSPSKPSFAATIQSKLNNMDDDEPTVEITHSTHWVNLRFSSMRRIILSPSPSSANSLLSVLT</sequence>
<feature type="compositionally biased region" description="Polar residues" evidence="1">
    <location>
        <begin position="18"/>
        <end position="27"/>
    </location>
</feature>
<organism evidence="2 3">
    <name type="scientific">Anisodus tanguticus</name>
    <dbReference type="NCBI Taxonomy" id="243964"/>
    <lineage>
        <taxon>Eukaryota</taxon>
        <taxon>Viridiplantae</taxon>
        <taxon>Streptophyta</taxon>
        <taxon>Embryophyta</taxon>
        <taxon>Tracheophyta</taxon>
        <taxon>Spermatophyta</taxon>
        <taxon>Magnoliopsida</taxon>
        <taxon>eudicotyledons</taxon>
        <taxon>Gunneridae</taxon>
        <taxon>Pentapetalae</taxon>
        <taxon>asterids</taxon>
        <taxon>lamiids</taxon>
        <taxon>Solanales</taxon>
        <taxon>Solanaceae</taxon>
        <taxon>Solanoideae</taxon>
        <taxon>Hyoscyameae</taxon>
        <taxon>Anisodus</taxon>
    </lineage>
</organism>